<reference evidence="5" key="1">
    <citation type="submission" date="2020-04" db="EMBL/GenBank/DDBJ databases">
        <title>Peptoniphilus sp. nov. isolated from swine feces.</title>
        <authorList>
            <person name="Ryu S.W."/>
        </authorList>
    </citation>
    <scope>NUCLEOTIDE SEQUENCE [LARGE SCALE GENOMIC DNA]</scope>
    <source>
        <strain evidence="5">AGMB00490</strain>
    </source>
</reference>
<gene>
    <name evidence="5" type="ORF">HKO22_08900</name>
</gene>
<dbReference type="Pfam" id="PF03389">
    <property type="entry name" value="MobA_MobL"/>
    <property type="match status" value="1"/>
</dbReference>
<sequence>MADSFHFSVNIISRGKGKSAVASAAYISGEKIKNEWDGVTHDYTRKEKVLVKNIILPDHIPKEFNDRSTLWNKVEMAEKNSNAQLARQFIIGLPKELTLSKNKSLVERFIKENLTSQGMIVDYAIHDESQDKNGNIHCHIMTIMRPINEKGEFLAKSKKEYILDEKGEKVLNKNGKPKTRKVELTTWNDKGNVEKWRENFSDLCNEYLAKNKIEKRVDHRSFKRQGIKQIPTIHLGASASAMERKGIRTEKGDINREIKKQNELLKNIGNEIKKITSWLAGFKEKLKESYKEYKDQSKKQIENESGLFNLYEYLSFYQEMQENNRAELSFYGKRNKAIYDLKRYASGINYLRENKIKTISDLQGHINTLRSKNSEIYKNIKENSQKIEDLNKCLAYSKTVRKTKATYQEYESKKIFKESFYKNNQKEIDQHIRARNLIEKISGKKNLREKEWLGEIKNLEDEISKLNTESEKIRERYKEINHIKYAVEVVNKEYGIDLSIEIDKAIKRGEKESIIEKIKEYKKDSDKFNKKRQMTKDYYKNQER</sequence>
<dbReference type="RefSeq" id="WP_169970111.1">
    <property type="nucleotide sequence ID" value="NZ_JABDSR010000013.1"/>
</dbReference>
<organism evidence="5 6">
    <name type="scientific">Peptoniphilus faecalis</name>
    <dbReference type="NCBI Taxonomy" id="2731255"/>
    <lineage>
        <taxon>Bacteria</taxon>
        <taxon>Bacillati</taxon>
        <taxon>Bacillota</taxon>
        <taxon>Tissierellia</taxon>
        <taxon>Tissierellales</taxon>
        <taxon>Peptoniphilaceae</taxon>
        <taxon>Peptoniphilus</taxon>
    </lineage>
</organism>
<comment type="caution">
    <text evidence="5">The sequence shown here is derived from an EMBL/GenBank/DDBJ whole genome shotgun (WGS) entry which is preliminary data.</text>
</comment>
<protein>
    <submittedName>
        <fullName evidence="5">MobA/MobL family protein</fullName>
    </submittedName>
</protein>
<comment type="similarity">
    <text evidence="1">Belongs to the MobA/MobL family.</text>
</comment>
<dbReference type="NCBIfam" id="NF041496">
    <property type="entry name" value="MobQ"/>
    <property type="match status" value="1"/>
</dbReference>
<dbReference type="InterPro" id="IPR005053">
    <property type="entry name" value="MobA_MobL"/>
</dbReference>
<keyword evidence="3" id="KW-0175">Coiled coil</keyword>
<keyword evidence="6" id="KW-1185">Reference proteome</keyword>
<keyword evidence="2" id="KW-0184">Conjugation</keyword>
<evidence type="ECO:0000259" key="4">
    <source>
        <dbReference type="Pfam" id="PF03389"/>
    </source>
</evidence>
<dbReference type="AlphaFoldDB" id="A0A848RNX2"/>
<evidence type="ECO:0000256" key="2">
    <source>
        <dbReference type="ARBA" id="ARBA00022971"/>
    </source>
</evidence>
<feature type="domain" description="MobA/MobL protein" evidence="4">
    <location>
        <begin position="18"/>
        <end position="245"/>
    </location>
</feature>
<dbReference type="Gene3D" id="3.30.930.30">
    <property type="match status" value="1"/>
</dbReference>
<accession>A0A848RNX2</accession>
<evidence type="ECO:0000313" key="5">
    <source>
        <dbReference type="EMBL" id="NMW85844.1"/>
    </source>
</evidence>
<name>A0A848RNX2_9FIRM</name>
<evidence type="ECO:0000256" key="3">
    <source>
        <dbReference type="SAM" id="Coils"/>
    </source>
</evidence>
<evidence type="ECO:0000313" key="6">
    <source>
        <dbReference type="Proteomes" id="UP000568273"/>
    </source>
</evidence>
<feature type="coiled-coil region" evidence="3">
    <location>
        <begin position="449"/>
        <end position="476"/>
    </location>
</feature>
<proteinExistence type="inferred from homology"/>
<dbReference type="EMBL" id="JABDSR010000013">
    <property type="protein sequence ID" value="NMW85844.1"/>
    <property type="molecule type" value="Genomic_DNA"/>
</dbReference>
<dbReference type="Proteomes" id="UP000568273">
    <property type="component" value="Unassembled WGS sequence"/>
</dbReference>
<evidence type="ECO:0000256" key="1">
    <source>
        <dbReference type="ARBA" id="ARBA00010873"/>
    </source>
</evidence>